<dbReference type="InterPro" id="IPR038020">
    <property type="entry name" value="MbtH-like_sf"/>
</dbReference>
<protein>
    <submittedName>
        <fullName evidence="2">MbtH protein</fullName>
    </submittedName>
</protein>
<evidence type="ECO:0000313" key="2">
    <source>
        <dbReference type="EMBL" id="TWF96866.1"/>
    </source>
</evidence>
<dbReference type="SUPFAM" id="SSF160582">
    <property type="entry name" value="MbtH-like"/>
    <property type="match status" value="1"/>
</dbReference>
<dbReference type="Pfam" id="PF03621">
    <property type="entry name" value="MbtH"/>
    <property type="match status" value="1"/>
</dbReference>
<dbReference type="AlphaFoldDB" id="A0A561UBZ2"/>
<dbReference type="GO" id="GO:0019290">
    <property type="term" value="P:siderophore biosynthetic process"/>
    <property type="evidence" value="ECO:0007669"/>
    <property type="project" value="TreeGrafter"/>
</dbReference>
<name>A0A561UBZ2_9ACTN</name>
<dbReference type="Proteomes" id="UP000317940">
    <property type="component" value="Unassembled WGS sequence"/>
</dbReference>
<gene>
    <name evidence="2" type="ORF">FHX73_11640</name>
</gene>
<comment type="caution">
    <text evidence="2">The sequence shown here is derived from an EMBL/GenBank/DDBJ whole genome shotgun (WGS) entry which is preliminary data.</text>
</comment>
<dbReference type="Gene3D" id="3.90.820.10">
    <property type="entry name" value="Structural Genomics, Unknown Function 30-nov-00 1gh9 Mol_id"/>
    <property type="match status" value="1"/>
</dbReference>
<dbReference type="InterPro" id="IPR005153">
    <property type="entry name" value="MbtH-like_dom"/>
</dbReference>
<organism evidence="2 3">
    <name type="scientific">Kitasatospora viridis</name>
    <dbReference type="NCBI Taxonomy" id="281105"/>
    <lineage>
        <taxon>Bacteria</taxon>
        <taxon>Bacillati</taxon>
        <taxon>Actinomycetota</taxon>
        <taxon>Actinomycetes</taxon>
        <taxon>Kitasatosporales</taxon>
        <taxon>Streptomycetaceae</taxon>
        <taxon>Kitasatospora</taxon>
    </lineage>
</organism>
<dbReference type="GO" id="GO:0005829">
    <property type="term" value="C:cytosol"/>
    <property type="evidence" value="ECO:0007669"/>
    <property type="project" value="TreeGrafter"/>
</dbReference>
<accession>A0A561UBZ2</accession>
<evidence type="ECO:0000259" key="1">
    <source>
        <dbReference type="SMART" id="SM00923"/>
    </source>
</evidence>
<sequence>MTNPFEDPEGTFLVLVNEENQHSLWPEFAEVPAGWTVAHGPAARQDCLDYVETNWTDMRPASLIKAMSA</sequence>
<dbReference type="InterPro" id="IPR037407">
    <property type="entry name" value="MLP_fam"/>
</dbReference>
<reference evidence="2 3" key="1">
    <citation type="submission" date="2019-06" db="EMBL/GenBank/DDBJ databases">
        <title>Sequencing the genomes of 1000 actinobacteria strains.</title>
        <authorList>
            <person name="Klenk H.-P."/>
        </authorList>
    </citation>
    <scope>NUCLEOTIDE SEQUENCE [LARGE SCALE GENOMIC DNA]</scope>
    <source>
        <strain evidence="2 3">DSM 44826</strain>
    </source>
</reference>
<dbReference type="EMBL" id="VIWT01000001">
    <property type="protein sequence ID" value="TWF96866.1"/>
    <property type="molecule type" value="Genomic_DNA"/>
</dbReference>
<feature type="domain" description="MbtH-like" evidence="1">
    <location>
        <begin position="3"/>
        <end position="53"/>
    </location>
</feature>
<dbReference type="PANTHER" id="PTHR38444">
    <property type="entry name" value="ENTEROBACTIN BIOSYNTHESIS PROTEIN YBDZ"/>
    <property type="match status" value="1"/>
</dbReference>
<proteinExistence type="predicted"/>
<keyword evidence="3" id="KW-1185">Reference proteome</keyword>
<dbReference type="SMART" id="SM00923">
    <property type="entry name" value="MbtH"/>
    <property type="match status" value="1"/>
</dbReference>
<dbReference type="RefSeq" id="WP_145903163.1">
    <property type="nucleotide sequence ID" value="NZ_BAAAMZ010000004.1"/>
</dbReference>
<dbReference type="PANTHER" id="PTHR38444:SF1">
    <property type="entry name" value="ENTEROBACTIN BIOSYNTHESIS PROTEIN YBDZ"/>
    <property type="match status" value="1"/>
</dbReference>
<evidence type="ECO:0000313" key="3">
    <source>
        <dbReference type="Proteomes" id="UP000317940"/>
    </source>
</evidence>
<dbReference type="OrthoDB" id="7584480at2"/>